<reference evidence="2" key="2">
    <citation type="submission" date="2023-05" db="EMBL/GenBank/DDBJ databases">
        <authorList>
            <person name="Schelkunov M.I."/>
        </authorList>
    </citation>
    <scope>NUCLEOTIDE SEQUENCE</scope>
    <source>
        <strain evidence="2">Hsosn_3</strain>
        <tissue evidence="2">Leaf</tissue>
    </source>
</reference>
<dbReference type="EMBL" id="JAUIZM010000001">
    <property type="protein sequence ID" value="KAK1401268.1"/>
    <property type="molecule type" value="Genomic_DNA"/>
</dbReference>
<dbReference type="Proteomes" id="UP001237642">
    <property type="component" value="Unassembled WGS sequence"/>
</dbReference>
<feature type="compositionally biased region" description="Polar residues" evidence="1">
    <location>
        <begin position="351"/>
        <end position="370"/>
    </location>
</feature>
<name>A0AAD8NB74_9APIA</name>
<organism evidence="2 3">
    <name type="scientific">Heracleum sosnowskyi</name>
    <dbReference type="NCBI Taxonomy" id="360622"/>
    <lineage>
        <taxon>Eukaryota</taxon>
        <taxon>Viridiplantae</taxon>
        <taxon>Streptophyta</taxon>
        <taxon>Embryophyta</taxon>
        <taxon>Tracheophyta</taxon>
        <taxon>Spermatophyta</taxon>
        <taxon>Magnoliopsida</taxon>
        <taxon>eudicotyledons</taxon>
        <taxon>Gunneridae</taxon>
        <taxon>Pentapetalae</taxon>
        <taxon>asterids</taxon>
        <taxon>campanulids</taxon>
        <taxon>Apiales</taxon>
        <taxon>Apiaceae</taxon>
        <taxon>Apioideae</taxon>
        <taxon>apioid superclade</taxon>
        <taxon>Tordylieae</taxon>
        <taxon>Tordyliinae</taxon>
        <taxon>Heracleum</taxon>
    </lineage>
</organism>
<feature type="region of interest" description="Disordered" evidence="1">
    <location>
        <begin position="22"/>
        <end position="44"/>
    </location>
</feature>
<keyword evidence="3" id="KW-1185">Reference proteome</keyword>
<accession>A0AAD8NB74</accession>
<evidence type="ECO:0008006" key="4">
    <source>
        <dbReference type="Google" id="ProtNLM"/>
    </source>
</evidence>
<evidence type="ECO:0000313" key="3">
    <source>
        <dbReference type="Proteomes" id="UP001237642"/>
    </source>
</evidence>
<evidence type="ECO:0000313" key="2">
    <source>
        <dbReference type="EMBL" id="KAK1401268.1"/>
    </source>
</evidence>
<dbReference type="AlphaFoldDB" id="A0AAD8NB74"/>
<gene>
    <name evidence="2" type="ORF">POM88_000873</name>
</gene>
<sequence>MGIIGEARTGDEMCEKELEVMGREAEKTEESVGNLRNDIEGGRKGDGGDAPLVVGIVIRRSIEGDEAAVADLDSLAGRLEGRVQRTREFHESLINLMKEDQLKFQVEMRSTVTGIQASQILGTKKPEGSVNKLVASPSSMAAFIGSDSFSQGIGERPGKGVNGHMFDGGNYGSLGGYGGTGGTHLGNPGGVTVGGVGNGGWRYRKLDMPLFEGTDPDGWIMRIERYFNFYRLSEAEKLEAVVVALEGDALRWFQWKNKQRPIRWWDELREFMLRQFRPSSGGSLCEQWITTSQTTTFLNGLKEDIRAEVRLLNPISLEQAMELALRVEERNKVNGLRKAGPSSIRRWASQAGESQGSISSPKSTSVNSGKTEMRRLTDKEFQEKRAKGLCFRCDEKWSMDHRCKKRELSVLVIEEEEDQGTEDAGSDPPLSPKTEIATEECAFGDNTKSLHKVLSGFPSLLSG</sequence>
<feature type="region of interest" description="Disordered" evidence="1">
    <location>
        <begin position="347"/>
        <end position="373"/>
    </location>
</feature>
<protein>
    <recommendedName>
        <fullName evidence="4">Retrotransposon gag domain-containing protein</fullName>
    </recommendedName>
</protein>
<evidence type="ECO:0000256" key="1">
    <source>
        <dbReference type="SAM" id="MobiDB-lite"/>
    </source>
</evidence>
<proteinExistence type="predicted"/>
<reference evidence="2" key="1">
    <citation type="submission" date="2023-02" db="EMBL/GenBank/DDBJ databases">
        <title>Genome of toxic invasive species Heracleum sosnowskyi carries increased number of genes despite the absence of recent whole-genome duplications.</title>
        <authorList>
            <person name="Schelkunov M."/>
            <person name="Shtratnikova V."/>
            <person name="Makarenko M."/>
            <person name="Klepikova A."/>
            <person name="Omelchenko D."/>
            <person name="Novikova G."/>
            <person name="Obukhova E."/>
            <person name="Bogdanov V."/>
            <person name="Penin A."/>
            <person name="Logacheva M."/>
        </authorList>
    </citation>
    <scope>NUCLEOTIDE SEQUENCE</scope>
    <source>
        <strain evidence="2">Hsosn_3</strain>
        <tissue evidence="2">Leaf</tissue>
    </source>
</reference>
<comment type="caution">
    <text evidence="2">The sequence shown here is derived from an EMBL/GenBank/DDBJ whole genome shotgun (WGS) entry which is preliminary data.</text>
</comment>